<keyword evidence="1" id="KW-0732">Signal</keyword>
<proteinExistence type="predicted"/>
<evidence type="ECO:0000313" key="2">
    <source>
        <dbReference type="EMBL" id="QBB72379.1"/>
    </source>
</evidence>
<evidence type="ECO:0008006" key="4">
    <source>
        <dbReference type="Google" id="ProtNLM"/>
    </source>
</evidence>
<feature type="signal peptide" evidence="1">
    <location>
        <begin position="1"/>
        <end position="20"/>
    </location>
</feature>
<accession>A0A411HPF1</accession>
<dbReference type="KEGG" id="xbc:ELE36_19500"/>
<dbReference type="Pfam" id="PF17164">
    <property type="entry name" value="DUF5122"/>
    <property type="match status" value="3"/>
</dbReference>
<protein>
    <recommendedName>
        <fullName evidence="4">Delta-60 repeat domain-containing protein</fullName>
    </recommendedName>
</protein>
<keyword evidence="3" id="KW-1185">Reference proteome</keyword>
<evidence type="ECO:0000256" key="1">
    <source>
        <dbReference type="SAM" id="SignalP"/>
    </source>
</evidence>
<dbReference type="Gene3D" id="2.80.10.50">
    <property type="match status" value="1"/>
</dbReference>
<dbReference type="NCBIfam" id="TIGR02608">
    <property type="entry name" value="delta_60_rpt"/>
    <property type="match status" value="4"/>
</dbReference>
<organism evidence="2 3">
    <name type="scientific">Pseudolysobacter antarcticus</name>
    <dbReference type="NCBI Taxonomy" id="2511995"/>
    <lineage>
        <taxon>Bacteria</taxon>
        <taxon>Pseudomonadati</taxon>
        <taxon>Pseudomonadota</taxon>
        <taxon>Gammaproteobacteria</taxon>
        <taxon>Lysobacterales</taxon>
        <taxon>Rhodanobacteraceae</taxon>
        <taxon>Pseudolysobacter</taxon>
    </lineage>
</organism>
<dbReference type="AlphaFoldDB" id="A0A411HPF1"/>
<evidence type="ECO:0000313" key="3">
    <source>
        <dbReference type="Proteomes" id="UP000291562"/>
    </source>
</evidence>
<sequence>MRFFYLLLACIFSPCFIAQAAEHLSCKVPISSPVDLRAVALLSMPNGNVNTIFQAATQSGVCGSQACIEIYRQDANCTGLPNPFTIKSFGWSSVVAAALDSRGRMVVIGSIVGPGSNGSDFAIARFLGDGSDDPSFAGTGHTTVNFGLGQSNNDVPQALAIDADDNIVVVGSAQRFNVGDYDFAIARLRGIDGSLDTSFSTDGMTTVFFDLGPALRIDQANAVAIGNDGKIVIGGIAYDSAISRTRPVLAQLNADGSPDSSFCNTTCNLNAGYNTFFNGKRVYYFGTLSAHSDELRGIDVAANGDIVIAGTTYSDDGSVRKAAVARFTTLGAQTAEALEPGLNANGSFASVRFADGLGSRVIAAGDSGPGPNYFLLQAFTSTLGFDSSYGSCLTNSSGFCFIGTTGLGDDGPNAAAHLSLDARGRPMFTGTFHVSDDPNRGHILIQSFSNDFGPLPDRIFRNGFQ</sequence>
<reference evidence="2 3" key="1">
    <citation type="submission" date="2019-01" db="EMBL/GenBank/DDBJ databases">
        <title>Pseudolysobacter antarctica gen. nov., sp. nov., isolated from Fildes Peninsula, Antarctica.</title>
        <authorList>
            <person name="Wei Z."/>
            <person name="Peng F."/>
        </authorList>
    </citation>
    <scope>NUCLEOTIDE SEQUENCE [LARGE SCALE GENOMIC DNA]</scope>
    <source>
        <strain evidence="2 3">AQ6-296</strain>
    </source>
</reference>
<name>A0A411HPF1_9GAMM</name>
<feature type="chain" id="PRO_5019555142" description="Delta-60 repeat domain-containing protein" evidence="1">
    <location>
        <begin position="21"/>
        <end position="465"/>
    </location>
</feature>
<dbReference type="InterPro" id="IPR013431">
    <property type="entry name" value="Delta_60_rpt"/>
</dbReference>
<dbReference type="Proteomes" id="UP000291562">
    <property type="component" value="Chromosome"/>
</dbReference>
<dbReference type="RefSeq" id="WP_129836287.1">
    <property type="nucleotide sequence ID" value="NZ_CP035704.1"/>
</dbReference>
<gene>
    <name evidence="2" type="ORF">ELE36_19500</name>
</gene>
<dbReference type="OrthoDB" id="5949247at2"/>
<dbReference type="EMBL" id="CP035704">
    <property type="protein sequence ID" value="QBB72379.1"/>
    <property type="molecule type" value="Genomic_DNA"/>
</dbReference>